<dbReference type="OrthoDB" id="2357150at2759"/>
<dbReference type="Pfam" id="PF00638">
    <property type="entry name" value="Ran_BP1"/>
    <property type="match status" value="1"/>
</dbReference>
<reference evidence="2" key="1">
    <citation type="submission" date="2020-11" db="EMBL/GenBank/DDBJ databases">
        <authorList>
            <consortium name="DOE Joint Genome Institute"/>
            <person name="Ahrendt S."/>
            <person name="Riley R."/>
            <person name="Andreopoulos W."/>
            <person name="LaButti K."/>
            <person name="Pangilinan J."/>
            <person name="Ruiz-duenas F.J."/>
            <person name="Barrasa J.M."/>
            <person name="Sanchez-Garcia M."/>
            <person name="Camarero S."/>
            <person name="Miyauchi S."/>
            <person name="Serrano A."/>
            <person name="Linde D."/>
            <person name="Babiker R."/>
            <person name="Drula E."/>
            <person name="Ayuso-Fernandez I."/>
            <person name="Pacheco R."/>
            <person name="Padilla G."/>
            <person name="Ferreira P."/>
            <person name="Barriuso J."/>
            <person name="Kellner H."/>
            <person name="Castanera R."/>
            <person name="Alfaro M."/>
            <person name="Ramirez L."/>
            <person name="Pisabarro A.G."/>
            <person name="Kuo A."/>
            <person name="Tritt A."/>
            <person name="Lipzen A."/>
            <person name="He G."/>
            <person name="Yan M."/>
            <person name="Ng V."/>
            <person name="Cullen D."/>
            <person name="Martin F."/>
            <person name="Rosso M.-N."/>
            <person name="Henrissat B."/>
            <person name="Hibbett D."/>
            <person name="Martinez A.T."/>
            <person name="Grigoriev I.V."/>
        </authorList>
    </citation>
    <scope>NUCLEOTIDE SEQUENCE</scope>
    <source>
        <strain evidence="2">AH 44721</strain>
    </source>
</reference>
<dbReference type="GO" id="GO:0005643">
    <property type="term" value="C:nuclear pore"/>
    <property type="evidence" value="ECO:0007669"/>
    <property type="project" value="TreeGrafter"/>
</dbReference>
<proteinExistence type="predicted"/>
<protein>
    <recommendedName>
        <fullName evidence="1">RanBD1 domain-containing protein</fullName>
    </recommendedName>
</protein>
<feature type="domain" description="RanBD1" evidence="1">
    <location>
        <begin position="23"/>
        <end position="145"/>
    </location>
</feature>
<dbReference type="SUPFAM" id="SSF50729">
    <property type="entry name" value="PH domain-like"/>
    <property type="match status" value="1"/>
</dbReference>
<evidence type="ECO:0000313" key="3">
    <source>
        <dbReference type="Proteomes" id="UP000724874"/>
    </source>
</evidence>
<dbReference type="PANTHER" id="PTHR23138:SF87">
    <property type="entry name" value="E3 SUMO-PROTEIN LIGASE RANBP2"/>
    <property type="match status" value="1"/>
</dbReference>
<dbReference type="InterPro" id="IPR011993">
    <property type="entry name" value="PH-like_dom_sf"/>
</dbReference>
<evidence type="ECO:0000259" key="1">
    <source>
        <dbReference type="PROSITE" id="PS50196"/>
    </source>
</evidence>
<name>A0A9P5TGG9_GYMJU</name>
<organism evidence="2 3">
    <name type="scientific">Gymnopilus junonius</name>
    <name type="common">Spectacular rustgill mushroom</name>
    <name type="synonym">Gymnopilus spectabilis subsp. junonius</name>
    <dbReference type="NCBI Taxonomy" id="109634"/>
    <lineage>
        <taxon>Eukaryota</taxon>
        <taxon>Fungi</taxon>
        <taxon>Dikarya</taxon>
        <taxon>Basidiomycota</taxon>
        <taxon>Agaricomycotina</taxon>
        <taxon>Agaricomycetes</taxon>
        <taxon>Agaricomycetidae</taxon>
        <taxon>Agaricales</taxon>
        <taxon>Agaricineae</taxon>
        <taxon>Hymenogastraceae</taxon>
        <taxon>Gymnopilus</taxon>
    </lineage>
</organism>
<dbReference type="Gene3D" id="2.30.29.30">
    <property type="entry name" value="Pleckstrin-homology domain (PH domain)/Phosphotyrosine-binding domain (PTB)"/>
    <property type="match status" value="1"/>
</dbReference>
<dbReference type="PANTHER" id="PTHR23138">
    <property type="entry name" value="RAN BINDING PROTEIN"/>
    <property type="match status" value="1"/>
</dbReference>
<keyword evidence="3" id="KW-1185">Reference proteome</keyword>
<dbReference type="GO" id="GO:0005096">
    <property type="term" value="F:GTPase activator activity"/>
    <property type="evidence" value="ECO:0007669"/>
    <property type="project" value="TreeGrafter"/>
</dbReference>
<sequence length="173" mass="19634">MTALSVQIDSTIAIDGKDDTEQPPGAAIEDIDGAEDELFRSRGLVFEFDEQTSTWVNHIKGDARILRSPSKAKTRLVIRNEKTSYSFKKARSRIVHSHILVVSRKTKLQQGVGSDRTWVWKADNIHSTAQHPQFTTYAIRFSSPESKSMLILESSPRNFQPSEFRSSHVQRSF</sequence>
<dbReference type="PROSITE" id="PS50196">
    <property type="entry name" value="RANBD1"/>
    <property type="match status" value="1"/>
</dbReference>
<accession>A0A9P5TGG9</accession>
<dbReference type="InterPro" id="IPR045255">
    <property type="entry name" value="RanBP1-like"/>
</dbReference>
<gene>
    <name evidence="2" type="ORF">CPB84DRAFT_1794330</name>
</gene>
<comment type="caution">
    <text evidence="2">The sequence shown here is derived from an EMBL/GenBank/DDBJ whole genome shotgun (WGS) entry which is preliminary data.</text>
</comment>
<dbReference type="AlphaFoldDB" id="A0A9P5TGG9"/>
<dbReference type="Proteomes" id="UP000724874">
    <property type="component" value="Unassembled WGS sequence"/>
</dbReference>
<evidence type="ECO:0000313" key="2">
    <source>
        <dbReference type="EMBL" id="KAF8878156.1"/>
    </source>
</evidence>
<dbReference type="EMBL" id="JADNYJ010000161">
    <property type="protein sequence ID" value="KAF8878156.1"/>
    <property type="molecule type" value="Genomic_DNA"/>
</dbReference>
<dbReference type="GO" id="GO:0005737">
    <property type="term" value="C:cytoplasm"/>
    <property type="evidence" value="ECO:0007669"/>
    <property type="project" value="TreeGrafter"/>
</dbReference>
<dbReference type="InterPro" id="IPR000156">
    <property type="entry name" value="Ran_bind_dom"/>
</dbReference>